<evidence type="ECO:0000313" key="1">
    <source>
        <dbReference type="EMBL" id="KAB7503667.1"/>
    </source>
</evidence>
<keyword evidence="2" id="KW-1185">Reference proteome</keyword>
<feature type="non-terminal residue" evidence="1">
    <location>
        <position position="1"/>
    </location>
</feature>
<evidence type="ECO:0000313" key="2">
    <source>
        <dbReference type="Proteomes" id="UP000326759"/>
    </source>
</evidence>
<dbReference type="Proteomes" id="UP000326759">
    <property type="component" value="Unassembled WGS sequence"/>
</dbReference>
<dbReference type="AlphaFoldDB" id="A0A5N5TBN4"/>
<reference evidence="1 2" key="1">
    <citation type="journal article" date="2019" name="PLoS Biol.">
        <title>Sex chromosomes control vertical transmission of feminizing Wolbachia symbionts in an isopod.</title>
        <authorList>
            <person name="Becking T."/>
            <person name="Chebbi M.A."/>
            <person name="Giraud I."/>
            <person name="Moumen B."/>
            <person name="Laverre T."/>
            <person name="Caubet Y."/>
            <person name="Peccoud J."/>
            <person name="Gilbert C."/>
            <person name="Cordaux R."/>
        </authorList>
    </citation>
    <scope>NUCLEOTIDE SEQUENCE [LARGE SCALE GENOMIC DNA]</scope>
    <source>
        <strain evidence="1">ANa2</strain>
        <tissue evidence="1">Whole body excluding digestive tract and cuticle</tissue>
    </source>
</reference>
<sequence>NVKRYLKKITIYTNSIKDCLKTKVCPIRQRIYNMDIERYIRDGEYVPRGYNIPLLLKENVFTLFKYMISNDIEINVLESYTSKSSFYKYGKVKMDFEGLKCYVLSSVIPLEPKAKEIDLILYEMFEKNLETRLLFEIDNLEEKLTFQLNTSDEYCELFIEEILNGELELKGKYCSEIFVYLHDDSIEDPDLVMFSDKKCNKLFILPYSFNRSGIILGVYLNTRKFLKQLVCSECHYKIKDVFMQIKAVTDDDGDHADDDAILHVERDYDHDFHPLGYNYNRTINGLLEFGIV</sequence>
<comment type="caution">
    <text evidence="1">The sequence shown here is derived from an EMBL/GenBank/DDBJ whole genome shotgun (WGS) entry which is preliminary data.</text>
</comment>
<dbReference type="OrthoDB" id="6386808at2759"/>
<proteinExistence type="predicted"/>
<accession>A0A5N5TBN4</accession>
<name>A0A5N5TBN4_9CRUS</name>
<protein>
    <submittedName>
        <fullName evidence="1">Uncharacterized protein</fullName>
    </submittedName>
</protein>
<dbReference type="EMBL" id="SEYY01004713">
    <property type="protein sequence ID" value="KAB7503667.1"/>
    <property type="molecule type" value="Genomic_DNA"/>
</dbReference>
<organism evidence="1 2">
    <name type="scientific">Armadillidium nasatum</name>
    <dbReference type="NCBI Taxonomy" id="96803"/>
    <lineage>
        <taxon>Eukaryota</taxon>
        <taxon>Metazoa</taxon>
        <taxon>Ecdysozoa</taxon>
        <taxon>Arthropoda</taxon>
        <taxon>Crustacea</taxon>
        <taxon>Multicrustacea</taxon>
        <taxon>Malacostraca</taxon>
        <taxon>Eumalacostraca</taxon>
        <taxon>Peracarida</taxon>
        <taxon>Isopoda</taxon>
        <taxon>Oniscidea</taxon>
        <taxon>Crinocheta</taxon>
        <taxon>Armadillidiidae</taxon>
        <taxon>Armadillidium</taxon>
    </lineage>
</organism>
<gene>
    <name evidence="1" type="ORF">Anas_13471</name>
</gene>